<dbReference type="InterPro" id="IPR025510">
    <property type="entry name" value="DUF4397"/>
</dbReference>
<keyword evidence="1" id="KW-1133">Transmembrane helix</keyword>
<reference evidence="5" key="1">
    <citation type="submission" date="2016-10" db="EMBL/GenBank/DDBJ databases">
        <authorList>
            <person name="Varghese N."/>
            <person name="Submissions S."/>
        </authorList>
    </citation>
    <scope>NUCLEOTIDE SEQUENCE [LARGE SCALE GENOMIC DNA]</scope>
    <source>
        <strain evidence="5">DSM 45722</strain>
    </source>
</reference>
<evidence type="ECO:0000313" key="4">
    <source>
        <dbReference type="EMBL" id="SCX41229.1"/>
    </source>
</evidence>
<dbReference type="AlphaFoldDB" id="A0A1G4XJ23"/>
<organism evidence="4 5">
    <name type="scientific">Klenkia marina</name>
    <dbReference type="NCBI Taxonomy" id="1960309"/>
    <lineage>
        <taxon>Bacteria</taxon>
        <taxon>Bacillati</taxon>
        <taxon>Actinomycetota</taxon>
        <taxon>Actinomycetes</taxon>
        <taxon>Geodermatophilales</taxon>
        <taxon>Geodermatophilaceae</taxon>
        <taxon>Klenkia</taxon>
    </lineage>
</organism>
<dbReference type="RefSeq" id="WP_092800410.1">
    <property type="nucleotide sequence ID" value="NZ_FMUH01000001.1"/>
</dbReference>
<evidence type="ECO:0000313" key="5">
    <source>
        <dbReference type="Proteomes" id="UP000198981"/>
    </source>
</evidence>
<evidence type="ECO:0000256" key="2">
    <source>
        <dbReference type="SAM" id="SignalP"/>
    </source>
</evidence>
<keyword evidence="5" id="KW-1185">Reference proteome</keyword>
<dbReference type="STRING" id="1960309.SAMN03159343_1115"/>
<feature type="chain" id="PRO_5011500150" description="DUF4397 domain-containing protein" evidence="2">
    <location>
        <begin position="31"/>
        <end position="272"/>
    </location>
</feature>
<dbReference type="PROSITE" id="PS51318">
    <property type="entry name" value="TAT"/>
    <property type="match status" value="1"/>
</dbReference>
<protein>
    <recommendedName>
        <fullName evidence="3">DUF4397 domain-containing protein</fullName>
    </recommendedName>
</protein>
<evidence type="ECO:0000256" key="1">
    <source>
        <dbReference type="SAM" id="Phobius"/>
    </source>
</evidence>
<feature type="domain" description="DUF4397" evidence="3">
    <location>
        <begin position="34"/>
        <end position="152"/>
    </location>
</feature>
<dbReference type="OrthoDB" id="5800709at2"/>
<feature type="signal peptide" evidence="2">
    <location>
        <begin position="1"/>
        <end position="30"/>
    </location>
</feature>
<keyword evidence="2" id="KW-0732">Signal</keyword>
<feature type="transmembrane region" description="Helical" evidence="1">
    <location>
        <begin position="245"/>
        <end position="264"/>
    </location>
</feature>
<sequence length="272" mass="26659">MTPLRRTLATGATGALALGAVAFAATPAAAADTATVSVLHAVPGVPVDVYANGEELIPDFQPGTLTDPLQLPAGEYDLAIYPAGSDPATTQPAAKADDVAVPAGANATVAAHLTPEGTPVLTPYVNDTSAVPAGQARVTVRHTAAAPAVDVRANGAVIASNLTNPGEASLETAPGTVSADVVLAGTDTVAIGPADLTLAEGTSTVVYAWGSADAGYQLAVQTIEGTHSSPSGVPGGSAGLVDPGLPLPVVGATVLGMVVLGLGARRLTAERR</sequence>
<dbReference type="Proteomes" id="UP000198981">
    <property type="component" value="Unassembled WGS sequence"/>
</dbReference>
<proteinExistence type="predicted"/>
<gene>
    <name evidence="4" type="ORF">SAMN03159343_1115</name>
</gene>
<keyword evidence="1" id="KW-0812">Transmembrane</keyword>
<keyword evidence="1" id="KW-0472">Membrane</keyword>
<name>A0A1G4XJ23_9ACTN</name>
<dbReference type="Pfam" id="PF14344">
    <property type="entry name" value="DUF4397"/>
    <property type="match status" value="1"/>
</dbReference>
<dbReference type="InterPro" id="IPR006311">
    <property type="entry name" value="TAT_signal"/>
</dbReference>
<evidence type="ECO:0000259" key="3">
    <source>
        <dbReference type="Pfam" id="PF14344"/>
    </source>
</evidence>
<dbReference type="EMBL" id="FMUH01000001">
    <property type="protein sequence ID" value="SCX41229.1"/>
    <property type="molecule type" value="Genomic_DNA"/>
</dbReference>
<accession>A0A1G4XJ23</accession>